<dbReference type="InterPro" id="IPR005824">
    <property type="entry name" value="KOW"/>
</dbReference>
<dbReference type="SMART" id="SM00739">
    <property type="entry name" value="KOW"/>
    <property type="match status" value="1"/>
</dbReference>
<gene>
    <name evidence="8" type="primary">rpl24</name>
    <name evidence="8" type="ORF">GRSY_199</name>
</gene>
<evidence type="ECO:0000256" key="2">
    <source>
        <dbReference type="ARBA" id="ARBA00010618"/>
    </source>
</evidence>
<evidence type="ECO:0000259" key="7">
    <source>
        <dbReference type="SMART" id="SM00739"/>
    </source>
</evidence>
<dbReference type="InterPro" id="IPR014722">
    <property type="entry name" value="Rib_uL2_dom2"/>
</dbReference>
<evidence type="ECO:0000256" key="5">
    <source>
        <dbReference type="ARBA" id="ARBA00035282"/>
    </source>
</evidence>
<dbReference type="InterPro" id="IPR057264">
    <property type="entry name" value="Ribosomal_uL24_C"/>
</dbReference>
<dbReference type="CDD" id="cd06089">
    <property type="entry name" value="KOW_RPL26"/>
    <property type="match status" value="1"/>
</dbReference>
<evidence type="ECO:0000256" key="6">
    <source>
        <dbReference type="ARBA" id="ARBA00035361"/>
    </source>
</evidence>
<keyword evidence="8" id="KW-0934">Plastid</keyword>
<dbReference type="InterPro" id="IPR008991">
    <property type="entry name" value="Translation_prot_SH3-like_sf"/>
</dbReference>
<evidence type="ECO:0000256" key="3">
    <source>
        <dbReference type="ARBA" id="ARBA00022980"/>
    </source>
</evidence>
<dbReference type="Pfam" id="PF17136">
    <property type="entry name" value="ribosomal_L24"/>
    <property type="match status" value="1"/>
</dbReference>
<organism evidence="8">
    <name type="scientific">Gronococcus sybilensis</name>
    <dbReference type="NCBI Taxonomy" id="3028029"/>
    <lineage>
        <taxon>Eukaryota</taxon>
        <taxon>Rhodophyta</taxon>
        <taxon>Bangiophyceae</taxon>
        <taxon>Cavernulicolales</taxon>
        <taxon>Cavernulicolaceae</taxon>
        <taxon>Gronococcus</taxon>
    </lineage>
</organism>
<sequence>MQSKRNSSKMHVKKGDTVKVISGKNTGQIGEILYTLPKKSQVVVKGVNIKTKHLKSQKEGEKGKVQQVEFPIHGSNVMLHSKVTGITSRVKYTESDHVKVRQLVKNNELMN</sequence>
<dbReference type="GO" id="GO:0005840">
    <property type="term" value="C:ribosome"/>
    <property type="evidence" value="ECO:0007669"/>
    <property type="project" value="UniProtKB-KW"/>
</dbReference>
<dbReference type="EMBL" id="OP616812">
    <property type="protein sequence ID" value="WDA99204.1"/>
    <property type="molecule type" value="Genomic_DNA"/>
</dbReference>
<dbReference type="GO" id="GO:0003723">
    <property type="term" value="F:RNA binding"/>
    <property type="evidence" value="ECO:0007669"/>
    <property type="project" value="InterPro"/>
</dbReference>
<comment type="similarity">
    <text evidence="2">Belongs to the universal ribosomal protein uL24 family.</text>
</comment>
<dbReference type="Pfam" id="PF00467">
    <property type="entry name" value="KOW"/>
    <property type="match status" value="1"/>
</dbReference>
<feature type="domain" description="KOW" evidence="7">
    <location>
        <begin position="11"/>
        <end position="38"/>
    </location>
</feature>
<dbReference type="GO" id="GO:1990904">
    <property type="term" value="C:ribonucleoprotein complex"/>
    <property type="evidence" value="ECO:0007669"/>
    <property type="project" value="UniProtKB-KW"/>
</dbReference>
<dbReference type="GO" id="GO:0006412">
    <property type="term" value="P:translation"/>
    <property type="evidence" value="ECO:0007669"/>
    <property type="project" value="InterPro"/>
</dbReference>
<protein>
    <recommendedName>
        <fullName evidence="5">Large ribosomal subunit protein uL24c</fullName>
    </recommendedName>
    <alternativeName>
        <fullName evidence="6">50S ribosomal protein L24, chloroplastic</fullName>
    </alternativeName>
</protein>
<dbReference type="NCBIfam" id="TIGR01079">
    <property type="entry name" value="rplX_bact"/>
    <property type="match status" value="1"/>
</dbReference>
<dbReference type="AlphaFoldDB" id="A0A9Y1I2Q4"/>
<dbReference type="InterPro" id="IPR003256">
    <property type="entry name" value="Ribosomal_uL24"/>
</dbReference>
<dbReference type="Gene3D" id="2.30.30.30">
    <property type="match status" value="1"/>
</dbReference>
<evidence type="ECO:0000313" key="8">
    <source>
        <dbReference type="EMBL" id="WDA99204.1"/>
    </source>
</evidence>
<keyword evidence="4" id="KW-0687">Ribonucleoprotein</keyword>
<dbReference type="HAMAP" id="MF_01326_B">
    <property type="entry name" value="Ribosomal_uL24_B"/>
    <property type="match status" value="1"/>
</dbReference>
<dbReference type="SUPFAM" id="SSF50104">
    <property type="entry name" value="Translation proteins SH3-like domain"/>
    <property type="match status" value="1"/>
</dbReference>
<comment type="function">
    <text evidence="1">One of two assembly initiator proteins, it binds directly to the 5'-end of the 23S rRNA, where it nucleates assembly of the 50S subunit.</text>
</comment>
<dbReference type="GO" id="GO:0003735">
    <property type="term" value="F:structural constituent of ribosome"/>
    <property type="evidence" value="ECO:0007669"/>
    <property type="project" value="InterPro"/>
</dbReference>
<name>A0A9Y1I2Q4_9RHOD</name>
<geneLocation type="plastid" evidence="8"/>
<dbReference type="InterPro" id="IPR041988">
    <property type="entry name" value="Ribosomal_uL24_KOW"/>
</dbReference>
<keyword evidence="3 8" id="KW-0689">Ribosomal protein</keyword>
<reference evidence="8" key="1">
    <citation type="journal article" date="2023" name="J. Phycol.">
        <title>Revised classification of the Cyanidiophyceae based on plastid genome data with descriptions of the Cavernulicolales ord. nov. and Galdieriales ord. nov. (Rhodophyta).</title>
        <authorList>
            <person name="Park S.I."/>
            <person name="Cho C.H."/>
            <person name="Ciniglia C."/>
            <person name="Huang T.Y."/>
            <person name="Liu S.L."/>
            <person name="Bustamante D.E."/>
            <person name="Calderon M.S."/>
            <person name="Mansilla A."/>
            <person name="McDermott T."/>
            <person name="Andersen R.A."/>
            <person name="Yoon H.S."/>
        </authorList>
    </citation>
    <scope>NUCLEOTIDE SEQUENCE</scope>
</reference>
<evidence type="ECO:0000256" key="4">
    <source>
        <dbReference type="ARBA" id="ARBA00023274"/>
    </source>
</evidence>
<dbReference type="PANTHER" id="PTHR12903">
    <property type="entry name" value="MITOCHONDRIAL RIBOSOMAL PROTEIN L24"/>
    <property type="match status" value="1"/>
</dbReference>
<evidence type="ECO:0000256" key="1">
    <source>
        <dbReference type="ARBA" id="ARBA00004072"/>
    </source>
</evidence>
<proteinExistence type="inferred from homology"/>
<accession>A0A9Y1I2Q4</accession>